<dbReference type="InterPro" id="IPR037381">
    <property type="entry name" value="RFWD3"/>
</dbReference>
<dbReference type="PANTHER" id="PTHR16047">
    <property type="entry name" value="RFWD3 PROTEIN"/>
    <property type="match status" value="1"/>
</dbReference>
<dbReference type="PANTHER" id="PTHR16047:SF13">
    <property type="entry name" value="E3 UBIQUITIN-PROTEIN LIGASE RFWD3"/>
    <property type="match status" value="1"/>
</dbReference>
<dbReference type="SUPFAM" id="SSF57850">
    <property type="entry name" value="RING/U-box"/>
    <property type="match status" value="1"/>
</dbReference>
<organism evidence="4 5">
    <name type="scientific">Tanacetum coccineum</name>
    <dbReference type="NCBI Taxonomy" id="301880"/>
    <lineage>
        <taxon>Eukaryota</taxon>
        <taxon>Viridiplantae</taxon>
        <taxon>Streptophyta</taxon>
        <taxon>Embryophyta</taxon>
        <taxon>Tracheophyta</taxon>
        <taxon>Spermatophyta</taxon>
        <taxon>Magnoliopsida</taxon>
        <taxon>eudicotyledons</taxon>
        <taxon>Gunneridae</taxon>
        <taxon>Pentapetalae</taxon>
        <taxon>asterids</taxon>
        <taxon>campanulids</taxon>
        <taxon>Asterales</taxon>
        <taxon>Asteraceae</taxon>
        <taxon>Asteroideae</taxon>
        <taxon>Anthemideae</taxon>
        <taxon>Anthemidinae</taxon>
        <taxon>Tanacetum</taxon>
    </lineage>
</organism>
<dbReference type="PROSITE" id="PS50089">
    <property type="entry name" value="ZF_RING_2"/>
    <property type="match status" value="1"/>
</dbReference>
<dbReference type="Gene3D" id="3.30.40.10">
    <property type="entry name" value="Zinc/RING finger domain, C3HC4 (zinc finger)"/>
    <property type="match status" value="1"/>
</dbReference>
<reference evidence="4" key="2">
    <citation type="submission" date="2022-01" db="EMBL/GenBank/DDBJ databases">
        <authorList>
            <person name="Yamashiro T."/>
            <person name="Shiraishi A."/>
            <person name="Satake H."/>
            <person name="Nakayama K."/>
        </authorList>
    </citation>
    <scope>NUCLEOTIDE SEQUENCE</scope>
</reference>
<keyword evidence="1" id="KW-0862">Zinc</keyword>
<dbReference type="SMART" id="SM00184">
    <property type="entry name" value="RING"/>
    <property type="match status" value="1"/>
</dbReference>
<feature type="coiled-coil region" evidence="2">
    <location>
        <begin position="46"/>
        <end position="76"/>
    </location>
</feature>
<evidence type="ECO:0000313" key="5">
    <source>
        <dbReference type="Proteomes" id="UP001151760"/>
    </source>
</evidence>
<dbReference type="InterPro" id="IPR001841">
    <property type="entry name" value="Znf_RING"/>
</dbReference>
<evidence type="ECO:0000313" key="4">
    <source>
        <dbReference type="EMBL" id="GJT09608.1"/>
    </source>
</evidence>
<dbReference type="InterPro" id="IPR013083">
    <property type="entry name" value="Znf_RING/FYVE/PHD"/>
</dbReference>
<evidence type="ECO:0000256" key="2">
    <source>
        <dbReference type="SAM" id="Coils"/>
    </source>
</evidence>
<keyword evidence="2" id="KW-0175">Coiled coil</keyword>
<accession>A0ABQ5B517</accession>
<feature type="domain" description="RING-type" evidence="3">
    <location>
        <begin position="111"/>
        <end position="191"/>
    </location>
</feature>
<keyword evidence="1" id="KW-0479">Metal-binding</keyword>
<evidence type="ECO:0000256" key="1">
    <source>
        <dbReference type="PROSITE-ProRule" id="PRU00175"/>
    </source>
</evidence>
<dbReference type="Proteomes" id="UP001151760">
    <property type="component" value="Unassembled WGS sequence"/>
</dbReference>
<dbReference type="EMBL" id="BQNB010012921">
    <property type="protein sequence ID" value="GJT09608.1"/>
    <property type="molecule type" value="Genomic_DNA"/>
</dbReference>
<protein>
    <submittedName>
        <fullName evidence="4">E3 ubiquitin protein ligase RFWD3-like protein</fullName>
    </submittedName>
</protein>
<keyword evidence="1" id="KW-0863">Zinc-finger</keyword>
<comment type="caution">
    <text evidence="4">The sequence shown here is derived from an EMBL/GenBank/DDBJ whole genome shotgun (WGS) entry which is preliminary data.</text>
</comment>
<name>A0ABQ5B517_9ASTR</name>
<reference evidence="4" key="1">
    <citation type="journal article" date="2022" name="Int. J. Mol. Sci.">
        <title>Draft Genome of Tanacetum Coccineum: Genomic Comparison of Closely Related Tanacetum-Family Plants.</title>
        <authorList>
            <person name="Yamashiro T."/>
            <person name="Shiraishi A."/>
            <person name="Nakayama K."/>
            <person name="Satake H."/>
        </authorList>
    </citation>
    <scope>NUCLEOTIDE SEQUENCE</scope>
</reference>
<proteinExistence type="predicted"/>
<evidence type="ECO:0000259" key="3">
    <source>
        <dbReference type="PROSITE" id="PS50089"/>
    </source>
</evidence>
<sequence length="268" mass="30290">MSHHQSTIQFDDQNLIHLNLDLTDDESLDDEFDSDYDYDYDYEDEIDVYDDESEDYDDEIDDIEEEEEDDDELNEMMSVLDLDDGVVVNDVGDSEGLVSVSWCGRGDGLICPICFEGWTSGGEHQMWVSVLDLDDRTVVIDNGDSYDLVVLMVENELDDCSCLPCGHIYGLSCINKWLQRFRGLGKCPQCKNLCTLKDVRVLYASRLCAADEELHERVRALEAKCADLEKKAIPLTPEELIDQICSNPALVQRLAAALAELNQQQAVP</sequence>
<keyword evidence="5" id="KW-1185">Reference proteome</keyword>
<gene>
    <name evidence="4" type="ORF">Tco_0856650</name>
</gene>